<dbReference type="AlphaFoldDB" id="A0A0C9XXZ1"/>
<evidence type="ECO:0000313" key="3">
    <source>
        <dbReference type="Proteomes" id="UP000054477"/>
    </source>
</evidence>
<feature type="transmembrane region" description="Helical" evidence="1">
    <location>
        <begin position="31"/>
        <end position="50"/>
    </location>
</feature>
<reference evidence="3" key="2">
    <citation type="submission" date="2015-01" db="EMBL/GenBank/DDBJ databases">
        <title>Evolutionary Origins and Diversification of the Mycorrhizal Mutualists.</title>
        <authorList>
            <consortium name="DOE Joint Genome Institute"/>
            <consortium name="Mycorrhizal Genomics Consortium"/>
            <person name="Kohler A."/>
            <person name="Kuo A."/>
            <person name="Nagy L.G."/>
            <person name="Floudas D."/>
            <person name="Copeland A."/>
            <person name="Barry K.W."/>
            <person name="Cichocki N."/>
            <person name="Veneault-Fourrey C."/>
            <person name="LaButti K."/>
            <person name="Lindquist E.A."/>
            <person name="Lipzen A."/>
            <person name="Lundell T."/>
            <person name="Morin E."/>
            <person name="Murat C."/>
            <person name="Riley R."/>
            <person name="Ohm R."/>
            <person name="Sun H."/>
            <person name="Tunlid A."/>
            <person name="Henrissat B."/>
            <person name="Grigoriev I.V."/>
            <person name="Hibbett D.S."/>
            <person name="Martin F."/>
        </authorList>
    </citation>
    <scope>NUCLEOTIDE SEQUENCE [LARGE SCALE GENOMIC DNA]</scope>
    <source>
        <strain evidence="3">LaAM-08-1</strain>
    </source>
</reference>
<keyword evidence="1" id="KW-1133">Transmembrane helix</keyword>
<evidence type="ECO:0000313" key="2">
    <source>
        <dbReference type="EMBL" id="KIK09861.1"/>
    </source>
</evidence>
<dbReference type="OrthoDB" id="377733at2759"/>
<dbReference type="EMBL" id="KN838537">
    <property type="protein sequence ID" value="KIK09861.1"/>
    <property type="molecule type" value="Genomic_DNA"/>
</dbReference>
<dbReference type="Proteomes" id="UP000054477">
    <property type="component" value="Unassembled WGS sequence"/>
</dbReference>
<organism evidence="2 3">
    <name type="scientific">Laccaria amethystina LaAM-08-1</name>
    <dbReference type="NCBI Taxonomy" id="1095629"/>
    <lineage>
        <taxon>Eukaryota</taxon>
        <taxon>Fungi</taxon>
        <taxon>Dikarya</taxon>
        <taxon>Basidiomycota</taxon>
        <taxon>Agaricomycotina</taxon>
        <taxon>Agaricomycetes</taxon>
        <taxon>Agaricomycetidae</taxon>
        <taxon>Agaricales</taxon>
        <taxon>Agaricineae</taxon>
        <taxon>Hydnangiaceae</taxon>
        <taxon>Laccaria</taxon>
    </lineage>
</organism>
<name>A0A0C9XXZ1_9AGAR</name>
<reference evidence="2 3" key="1">
    <citation type="submission" date="2014-04" db="EMBL/GenBank/DDBJ databases">
        <authorList>
            <consortium name="DOE Joint Genome Institute"/>
            <person name="Kuo A."/>
            <person name="Kohler A."/>
            <person name="Nagy L.G."/>
            <person name="Floudas D."/>
            <person name="Copeland A."/>
            <person name="Barry K.W."/>
            <person name="Cichocki N."/>
            <person name="Veneault-Fourrey C."/>
            <person name="LaButti K."/>
            <person name="Lindquist E.A."/>
            <person name="Lipzen A."/>
            <person name="Lundell T."/>
            <person name="Morin E."/>
            <person name="Murat C."/>
            <person name="Sun H."/>
            <person name="Tunlid A."/>
            <person name="Henrissat B."/>
            <person name="Grigoriev I.V."/>
            <person name="Hibbett D.S."/>
            <person name="Martin F."/>
            <person name="Nordberg H.P."/>
            <person name="Cantor M.N."/>
            <person name="Hua S.X."/>
        </authorList>
    </citation>
    <scope>NUCLEOTIDE SEQUENCE [LARGE SCALE GENOMIC DNA]</scope>
    <source>
        <strain evidence="2 3">LaAM-08-1</strain>
    </source>
</reference>
<evidence type="ECO:0000256" key="1">
    <source>
        <dbReference type="SAM" id="Phobius"/>
    </source>
</evidence>
<dbReference type="HOGENOM" id="CLU_1678187_0_0_1"/>
<sequence>MCFLPLYAVVAPAIGFSTEYSGIVHRLWTSSVFYFVLVFIPIFCLVRDFVWKSYWHRTYTPPSYHIAQELQKTNVPDYRPRQEQYVPKIPFLSHLASFNRQSRKSVQRSACGGIVDLLSARRRVQENRTRPRSFERTIHRNRMHDHLVIRLETKTVY</sequence>
<dbReference type="STRING" id="1095629.A0A0C9XXZ1"/>
<keyword evidence="3" id="KW-1185">Reference proteome</keyword>
<keyword evidence="1" id="KW-0472">Membrane</keyword>
<accession>A0A0C9XXZ1</accession>
<keyword evidence="1" id="KW-0812">Transmembrane</keyword>
<proteinExistence type="predicted"/>
<gene>
    <name evidence="2" type="ORF">K443DRAFT_671173</name>
</gene>
<protein>
    <recommendedName>
        <fullName evidence="4">P-type ATPase C-terminal domain-containing protein</fullName>
    </recommendedName>
</protein>
<evidence type="ECO:0008006" key="4">
    <source>
        <dbReference type="Google" id="ProtNLM"/>
    </source>
</evidence>